<dbReference type="Proteomes" id="UP000037751">
    <property type="component" value="Unassembled WGS sequence"/>
</dbReference>
<dbReference type="GO" id="GO:0075523">
    <property type="term" value="P:viral translational frameshifting"/>
    <property type="evidence" value="ECO:0007669"/>
    <property type="project" value="UniProtKB-KW"/>
</dbReference>
<dbReference type="RefSeq" id="XP_017992993.1">
    <property type="nucleotide sequence ID" value="XM_018136945.1"/>
</dbReference>
<dbReference type="Gene3D" id="3.40.630.60">
    <property type="match status" value="1"/>
</dbReference>
<evidence type="ECO:0000313" key="6">
    <source>
        <dbReference type="EMBL" id="KOS15361.1"/>
    </source>
</evidence>
<accession>A0A0M8MX88</accession>
<dbReference type="GO" id="GO:0045732">
    <property type="term" value="P:positive regulation of protein catabolic process"/>
    <property type="evidence" value="ECO:0007669"/>
    <property type="project" value="TreeGrafter"/>
</dbReference>
<keyword evidence="5" id="KW-0688">Ribosomal frameshifting</keyword>
<dbReference type="GO" id="GO:0008073">
    <property type="term" value="F:ornithine decarboxylase inhibitor activity"/>
    <property type="evidence" value="ECO:0007669"/>
    <property type="project" value="InterPro"/>
</dbReference>
<dbReference type="SUPFAM" id="SSF55729">
    <property type="entry name" value="Acyl-CoA N-acyltransferases (Nat)"/>
    <property type="match status" value="1"/>
</dbReference>
<dbReference type="PANTHER" id="PTHR10279">
    <property type="entry name" value="ORNITHINE DECARBOXYLASE ANTIZYME"/>
    <property type="match status" value="1"/>
</dbReference>
<dbReference type="InterPro" id="IPR016181">
    <property type="entry name" value="Acyl_CoA_acyltransferase"/>
</dbReference>
<proteinExistence type="inferred from homology"/>
<evidence type="ECO:0000256" key="2">
    <source>
        <dbReference type="ARBA" id="ARBA00008796"/>
    </source>
</evidence>
<dbReference type="Pfam" id="PF02100">
    <property type="entry name" value="ODC_AZ"/>
    <property type="match status" value="1"/>
</dbReference>
<dbReference type="PANTHER" id="PTHR10279:SF10">
    <property type="entry name" value="ORNITHINE DECARBOXYLASE ANTIZYME"/>
    <property type="match status" value="1"/>
</dbReference>
<name>A0A0M8MX88_9BASI</name>
<comment type="caution">
    <text evidence="6">The sequence shown here is derived from an EMBL/GenBank/DDBJ whole genome shotgun (WGS) entry which is preliminary data.</text>
</comment>
<sequence length="150" mass="15943">MSPANGDVHHYPAATAEAFVRRLFVDLPAIGAWKAEDAGIELMCPGWSGAVIEKFSTASSSTSSASLACASEKLNRALYVHMPSGCDRSQLRDHMLAILDTASDAIHASKVVFCLERSLPDLSSLLHGGQLDEWVAAHPIPSMVLVAVSL</sequence>
<evidence type="ECO:0000256" key="5">
    <source>
        <dbReference type="ARBA" id="ARBA00022758"/>
    </source>
</evidence>
<keyword evidence="7" id="KW-1185">Reference proteome</keyword>
<organism evidence="6 7">
    <name type="scientific">Malassezia pachydermatis</name>
    <dbReference type="NCBI Taxonomy" id="77020"/>
    <lineage>
        <taxon>Eukaryota</taxon>
        <taxon>Fungi</taxon>
        <taxon>Dikarya</taxon>
        <taxon>Basidiomycota</taxon>
        <taxon>Ustilaginomycotina</taxon>
        <taxon>Malasseziomycetes</taxon>
        <taxon>Malasseziales</taxon>
        <taxon>Malasseziaceae</taxon>
        <taxon>Malassezia</taxon>
    </lineage>
</organism>
<dbReference type="AlphaFoldDB" id="A0A0M8MX88"/>
<dbReference type="InterPro" id="IPR002993">
    <property type="entry name" value="ODC_AZ"/>
</dbReference>
<evidence type="ECO:0000256" key="1">
    <source>
        <dbReference type="ARBA" id="ARBA00002307"/>
    </source>
</evidence>
<dbReference type="InterPro" id="IPR038581">
    <property type="entry name" value="ODC_AZ_sf"/>
</dbReference>
<dbReference type="STRING" id="77020.A0A0M8MX88"/>
<reference evidence="6 7" key="1">
    <citation type="submission" date="2015-07" db="EMBL/GenBank/DDBJ databases">
        <title>Draft Genome Sequence of Malassezia furfur CBS1878 and Malassezia pachydermatis CBS1879.</title>
        <authorList>
            <person name="Triana S."/>
            <person name="Ohm R."/>
            <person name="Gonzalez A."/>
            <person name="DeCock H."/>
            <person name="Restrepo S."/>
            <person name="Celis A."/>
        </authorList>
    </citation>
    <scope>NUCLEOTIDE SEQUENCE [LARGE SCALE GENOMIC DNA]</scope>
    <source>
        <strain evidence="6 7">CBS 1879</strain>
    </source>
</reference>
<gene>
    <name evidence="6" type="ORF">Malapachy_2456</name>
</gene>
<evidence type="ECO:0000256" key="3">
    <source>
        <dbReference type="ARBA" id="ARBA00011486"/>
    </source>
</evidence>
<evidence type="ECO:0000256" key="4">
    <source>
        <dbReference type="ARBA" id="ARBA00017712"/>
    </source>
</evidence>
<dbReference type="EMBL" id="LGAV01000002">
    <property type="protein sequence ID" value="KOS15361.1"/>
    <property type="molecule type" value="Genomic_DNA"/>
</dbReference>
<dbReference type="GeneID" id="28728820"/>
<comment type="subunit">
    <text evidence="3">Interacts with ODC and thereby sterically blocks ODC homodimerization.</text>
</comment>
<comment type="function">
    <text evidence="1">Ornithine decarboxylase (ODC) antizyme protein that negatively regulates ODC activity and intracellular polyamine biosynthesis in response to increased intracellular polyamine levels. Binds to ODC monomers, inhibiting the assembly of the functional ODC homodimer, and targets the monomers for ubiquitin-independent proteolytic destruction by the 26S proteasome.</text>
</comment>
<comment type="similarity">
    <text evidence="2">Belongs to the ODC antizyme family.</text>
</comment>
<dbReference type="GO" id="GO:0005737">
    <property type="term" value="C:cytoplasm"/>
    <property type="evidence" value="ECO:0007669"/>
    <property type="project" value="TreeGrafter"/>
</dbReference>
<evidence type="ECO:0000313" key="7">
    <source>
        <dbReference type="Proteomes" id="UP000037751"/>
    </source>
</evidence>
<dbReference type="OrthoDB" id="5959761at2759"/>
<protein>
    <recommendedName>
        <fullName evidence="4">Ornithine decarboxylase antizyme</fullName>
    </recommendedName>
</protein>
<dbReference type="VEuPathDB" id="FungiDB:Malapachy_2456"/>
<dbReference type="GO" id="GO:0005634">
    <property type="term" value="C:nucleus"/>
    <property type="evidence" value="ECO:0007669"/>
    <property type="project" value="TreeGrafter"/>
</dbReference>